<keyword evidence="4 14" id="KW-0813">Transport</keyword>
<dbReference type="PROSITE" id="PS00875">
    <property type="entry name" value="T2SP_D"/>
    <property type="match status" value="1"/>
</dbReference>
<evidence type="ECO:0000256" key="13">
    <source>
        <dbReference type="ARBA" id="ARBA00025897"/>
    </source>
</evidence>
<dbReference type="AlphaFoldDB" id="A0A6B3SKR1"/>
<feature type="compositionally biased region" description="Low complexity" evidence="15">
    <location>
        <begin position="709"/>
        <end position="719"/>
    </location>
</feature>
<dbReference type="PRINTS" id="PR00811">
    <property type="entry name" value="BCTERIALGSPD"/>
</dbReference>
<feature type="domain" description="GspD-like N0" evidence="19">
    <location>
        <begin position="46"/>
        <end position="115"/>
    </location>
</feature>
<dbReference type="InterPro" id="IPR049371">
    <property type="entry name" value="GspD-like_N0"/>
</dbReference>
<feature type="domain" description="Type II/III secretion system secretin-like" evidence="17">
    <location>
        <begin position="483"/>
        <end position="650"/>
    </location>
</feature>
<evidence type="ECO:0000256" key="8">
    <source>
        <dbReference type="ARBA" id="ARBA00022927"/>
    </source>
</evidence>
<evidence type="ECO:0000256" key="6">
    <source>
        <dbReference type="ARBA" id="ARBA00022692"/>
    </source>
</evidence>
<protein>
    <recommendedName>
        <fullName evidence="3">Type IV pilus biogenesis and competence protein PilQ</fullName>
    </recommendedName>
</protein>
<evidence type="ECO:0000256" key="10">
    <source>
        <dbReference type="ARBA" id="ARBA00023237"/>
    </source>
</evidence>
<keyword evidence="6" id="KW-0812">Transmembrane</keyword>
<name>A0A6B3SKR1_9BURK</name>
<feature type="region of interest" description="Disordered" evidence="15">
    <location>
        <begin position="309"/>
        <end position="356"/>
    </location>
</feature>
<feature type="domain" description="NolW-like" evidence="18">
    <location>
        <begin position="141"/>
        <end position="199"/>
    </location>
</feature>
<comment type="subunit">
    <text evidence="13">Homododecamer. Tetramer of trimer.</text>
</comment>
<evidence type="ECO:0000313" key="20">
    <source>
        <dbReference type="EMBL" id="NEX61350.1"/>
    </source>
</evidence>
<dbReference type="PRINTS" id="PR01032">
    <property type="entry name" value="PHAGEIV"/>
</dbReference>
<sequence>MERASSGHGQRTPAWRRIGAAAMVLCMLSGTPVVHAQDPSSNQATLNFVGADIESVIKAVGHFTRTTFIIDPRVKGTINLVSEKPVNKAQAMDMLTSALRLQGFAVVRSDGYTKVVPEADAKLQAGPTIAAGNVRGDQIATQIFHLNYEQAANLVPVLRPLISPNNTINANPGNNSIVITDYADNLKRLSRIITSLDSPAVSDLDVVPVRHAVATDIASMVNRLLDQAAAAPGAAAGADRTTVLADSRTNSVIVRAPSVARANFAKSLVAKLDQPTALPGNVHVVYLKNADAVRLAQTLRAVVASDPAAQGSGGVQQQQQQPQQQQTALNATGQQGALGGGQLQPSNTPAALPTGGAGGFIQADPATNALIITASEAVYRNLRAVIDQLDARRAQVYVESLIVEVNADKAAEFGIQWLGLTGDSTSAYRLGGGTGFSTGGNNLISQGIAKSSTGTPIAPGNGLNIGLFRQINGALTLGALAHALESDANANILSVPNLITLDNEEARIIVGQNVPFITGQYTTQASGGAAGVNPFQTIERRDIGLSLRVRPQVSEGGTIKMAIYQETSSIRDTTNTAGIITNKRSIESNVLVDDGQVIVLGGLIEDQVSDGDEKVPGLGDIPVVGNLFKYQTRKRTKTNLMVFLRPTVIRSSEQSVNLVNDRYDYIRGVQAASQPKPAFAMPDVNAPMLPPLNNGVPQGLPLVNMPRVQSNNPAANQPAQPMPYMQQGVQPGNSPNSPPNNPQPQAPLQPAAPAPAPSTTPLPEPARTQ</sequence>
<dbReference type="InterPro" id="IPR004845">
    <property type="entry name" value="T2SS_GspD_CS"/>
</dbReference>
<evidence type="ECO:0000313" key="21">
    <source>
        <dbReference type="Proteomes" id="UP000482155"/>
    </source>
</evidence>
<feature type="compositionally biased region" description="Low complexity" evidence="15">
    <location>
        <begin position="316"/>
        <end position="335"/>
    </location>
</feature>
<evidence type="ECO:0000256" key="5">
    <source>
        <dbReference type="ARBA" id="ARBA00022452"/>
    </source>
</evidence>
<dbReference type="Pfam" id="PF21305">
    <property type="entry name" value="type_II_gspD_N0"/>
    <property type="match status" value="1"/>
</dbReference>
<evidence type="ECO:0000256" key="3">
    <source>
        <dbReference type="ARBA" id="ARBA00014124"/>
    </source>
</evidence>
<dbReference type="GO" id="GO:0015627">
    <property type="term" value="C:type II protein secretion system complex"/>
    <property type="evidence" value="ECO:0007669"/>
    <property type="project" value="InterPro"/>
</dbReference>
<reference evidence="20 21" key="1">
    <citation type="submission" date="2020-02" db="EMBL/GenBank/DDBJ databases">
        <authorList>
            <person name="Kim M.K."/>
        </authorList>
    </citation>
    <scope>NUCLEOTIDE SEQUENCE [LARGE SCALE GENOMIC DNA]</scope>
    <source>
        <strain evidence="20 21">17J57-3</strain>
    </source>
</reference>
<evidence type="ECO:0000256" key="9">
    <source>
        <dbReference type="ARBA" id="ARBA00023136"/>
    </source>
</evidence>
<dbReference type="Proteomes" id="UP000482155">
    <property type="component" value="Unassembled WGS sequence"/>
</dbReference>
<evidence type="ECO:0000256" key="4">
    <source>
        <dbReference type="ARBA" id="ARBA00022448"/>
    </source>
</evidence>
<proteinExistence type="inferred from homology"/>
<dbReference type="Pfam" id="PF03958">
    <property type="entry name" value="Secretin_N"/>
    <property type="match status" value="3"/>
</dbReference>
<keyword evidence="8" id="KW-0653">Protein transport</keyword>
<evidence type="ECO:0000256" key="1">
    <source>
        <dbReference type="ARBA" id="ARBA00004442"/>
    </source>
</evidence>
<keyword evidence="5" id="KW-1134">Transmembrane beta strand</keyword>
<dbReference type="InterPro" id="IPR004846">
    <property type="entry name" value="T2SS/T3SS_dom"/>
</dbReference>
<keyword evidence="7 16" id="KW-0732">Signal</keyword>
<dbReference type="InterPro" id="IPR005644">
    <property type="entry name" value="NolW-like"/>
</dbReference>
<dbReference type="Pfam" id="PF00263">
    <property type="entry name" value="Secretin"/>
    <property type="match status" value="1"/>
</dbReference>
<keyword evidence="10" id="KW-0998">Cell outer membrane</keyword>
<keyword evidence="9" id="KW-0472">Membrane</keyword>
<evidence type="ECO:0000259" key="18">
    <source>
        <dbReference type="Pfam" id="PF03958"/>
    </source>
</evidence>
<evidence type="ECO:0000256" key="11">
    <source>
        <dbReference type="ARBA" id="ARBA00023287"/>
    </source>
</evidence>
<dbReference type="InterPro" id="IPR050810">
    <property type="entry name" value="Bact_Secretion_Sys_Channel"/>
</dbReference>
<comment type="subcellular location">
    <subcellularLocation>
        <location evidence="1 14">Cell outer membrane</location>
    </subcellularLocation>
</comment>
<evidence type="ECO:0000256" key="16">
    <source>
        <dbReference type="SAM" id="SignalP"/>
    </source>
</evidence>
<feature type="chain" id="PRO_5025369509" description="Type IV pilus biogenesis and competence protein PilQ" evidence="16">
    <location>
        <begin position="37"/>
        <end position="769"/>
    </location>
</feature>
<evidence type="ECO:0000256" key="7">
    <source>
        <dbReference type="ARBA" id="ARBA00022729"/>
    </source>
</evidence>
<comment type="caution">
    <text evidence="20">The sequence shown here is derived from an EMBL/GenBank/DDBJ whole genome shotgun (WGS) entry which is preliminary data.</text>
</comment>
<comment type="similarity">
    <text evidence="2">Belongs to the bacterial secretin family. GSP D subfamily.</text>
</comment>
<feature type="compositionally biased region" description="Pro residues" evidence="15">
    <location>
        <begin position="736"/>
        <end position="769"/>
    </location>
</feature>
<evidence type="ECO:0000259" key="19">
    <source>
        <dbReference type="Pfam" id="PF21305"/>
    </source>
</evidence>
<organism evidence="20 21">
    <name type="scientific">Noviherbaspirillum galbum</name>
    <dbReference type="NCBI Taxonomy" id="2709383"/>
    <lineage>
        <taxon>Bacteria</taxon>
        <taxon>Pseudomonadati</taxon>
        <taxon>Pseudomonadota</taxon>
        <taxon>Betaproteobacteria</taxon>
        <taxon>Burkholderiales</taxon>
        <taxon>Oxalobacteraceae</taxon>
        <taxon>Noviherbaspirillum</taxon>
    </lineage>
</organism>
<dbReference type="InterPro" id="IPR013356">
    <property type="entry name" value="T2SS_GspD"/>
</dbReference>
<keyword evidence="11" id="KW-0178">Competence</keyword>
<dbReference type="GO" id="GO:0009279">
    <property type="term" value="C:cell outer membrane"/>
    <property type="evidence" value="ECO:0007669"/>
    <property type="project" value="UniProtKB-SubCell"/>
</dbReference>
<evidence type="ECO:0000256" key="15">
    <source>
        <dbReference type="SAM" id="MobiDB-lite"/>
    </source>
</evidence>
<evidence type="ECO:0000256" key="14">
    <source>
        <dbReference type="RuleBase" id="RU004004"/>
    </source>
</evidence>
<feature type="region of interest" description="Disordered" evidence="15">
    <location>
        <begin position="700"/>
        <end position="769"/>
    </location>
</feature>
<feature type="domain" description="NolW-like" evidence="18">
    <location>
        <begin position="282"/>
        <end position="395"/>
    </location>
</feature>
<accession>A0A6B3SKR1</accession>
<dbReference type="GO" id="GO:0015628">
    <property type="term" value="P:protein secretion by the type II secretion system"/>
    <property type="evidence" value="ECO:0007669"/>
    <property type="project" value="InterPro"/>
</dbReference>
<dbReference type="PANTHER" id="PTHR30332:SF24">
    <property type="entry name" value="SECRETIN GSPD-RELATED"/>
    <property type="match status" value="1"/>
</dbReference>
<dbReference type="NCBIfam" id="TIGR02517">
    <property type="entry name" value="type_II_gspD"/>
    <property type="match status" value="1"/>
</dbReference>
<keyword evidence="21" id="KW-1185">Reference proteome</keyword>
<dbReference type="GO" id="GO:0030420">
    <property type="term" value="P:establishment of competence for transformation"/>
    <property type="evidence" value="ECO:0007669"/>
    <property type="project" value="UniProtKB-KW"/>
</dbReference>
<evidence type="ECO:0000259" key="17">
    <source>
        <dbReference type="Pfam" id="PF00263"/>
    </source>
</evidence>
<feature type="signal peptide" evidence="16">
    <location>
        <begin position="1"/>
        <end position="36"/>
    </location>
</feature>
<gene>
    <name evidence="20" type="primary">gspD</name>
    <name evidence="20" type="ORF">G3574_09685</name>
</gene>
<dbReference type="InterPro" id="IPR001775">
    <property type="entry name" value="GspD/PilQ"/>
</dbReference>
<comment type="function">
    <text evidence="12">Required for type IV pilus biogenesis and competence. Could function as a pore for exit of the pilus but also as a channel for entry of heme and antimicrobial agents and uptake of transforming DNA.</text>
</comment>
<evidence type="ECO:0000256" key="2">
    <source>
        <dbReference type="ARBA" id="ARBA00006980"/>
    </source>
</evidence>
<evidence type="ECO:0000256" key="12">
    <source>
        <dbReference type="ARBA" id="ARBA00024678"/>
    </source>
</evidence>
<dbReference type="Gene3D" id="3.30.1370.120">
    <property type="match status" value="3"/>
</dbReference>
<feature type="domain" description="NolW-like" evidence="18">
    <location>
        <begin position="206"/>
        <end position="276"/>
    </location>
</feature>
<dbReference type="EMBL" id="JAAIVB010000035">
    <property type="protein sequence ID" value="NEX61350.1"/>
    <property type="molecule type" value="Genomic_DNA"/>
</dbReference>
<dbReference type="RefSeq" id="WP_163962452.1">
    <property type="nucleotide sequence ID" value="NZ_JAAIVB010000035.1"/>
</dbReference>
<dbReference type="PANTHER" id="PTHR30332">
    <property type="entry name" value="PROBABLE GENERAL SECRETION PATHWAY PROTEIN D"/>
    <property type="match status" value="1"/>
</dbReference>
<dbReference type="InterPro" id="IPR038591">
    <property type="entry name" value="NolW-like_sf"/>
</dbReference>